<dbReference type="CDD" id="cd05195">
    <property type="entry name" value="enoyl_red"/>
    <property type="match status" value="1"/>
</dbReference>
<dbReference type="PANTHER" id="PTHR43775">
    <property type="entry name" value="FATTY ACID SYNTHASE"/>
    <property type="match status" value="1"/>
</dbReference>
<dbReference type="InterPro" id="IPR006162">
    <property type="entry name" value="Ppantetheine_attach_site"/>
</dbReference>
<dbReference type="GO" id="GO:0008270">
    <property type="term" value="F:zinc ion binding"/>
    <property type="evidence" value="ECO:0007669"/>
    <property type="project" value="InterPro"/>
</dbReference>
<dbReference type="InterPro" id="IPR014031">
    <property type="entry name" value="Ketoacyl_synth_C"/>
</dbReference>
<evidence type="ECO:0000259" key="7">
    <source>
        <dbReference type="PROSITE" id="PS50075"/>
    </source>
</evidence>
<dbReference type="Gene3D" id="1.10.1200.10">
    <property type="entry name" value="ACP-like"/>
    <property type="match status" value="1"/>
</dbReference>
<evidence type="ECO:0000256" key="6">
    <source>
        <dbReference type="PROSITE-ProRule" id="PRU01363"/>
    </source>
</evidence>
<keyword evidence="11" id="KW-1185">Reference proteome</keyword>
<dbReference type="InterPro" id="IPR036291">
    <property type="entry name" value="NAD(P)-bd_dom_sf"/>
</dbReference>
<dbReference type="InterPro" id="IPR016036">
    <property type="entry name" value="Malonyl_transacylase_ACP-bd"/>
</dbReference>
<evidence type="ECO:0000313" key="10">
    <source>
        <dbReference type="EMBL" id="THV29136.1"/>
    </source>
</evidence>
<keyword evidence="3" id="KW-0808">Transferase</keyword>
<dbReference type="InterPro" id="IPR018201">
    <property type="entry name" value="Ketoacyl_synth_AS"/>
</dbReference>
<dbReference type="FunFam" id="3.40.50.720:FF:000209">
    <property type="entry name" value="Polyketide synthase Pks12"/>
    <property type="match status" value="1"/>
</dbReference>
<evidence type="ECO:0000313" key="11">
    <source>
        <dbReference type="Proteomes" id="UP000305792"/>
    </source>
</evidence>
<protein>
    <submittedName>
        <fullName evidence="10">SDR family NAD(P)-dependent oxidoreductase</fullName>
    </submittedName>
</protein>
<dbReference type="InterPro" id="IPR057326">
    <property type="entry name" value="KR_dom"/>
</dbReference>
<keyword evidence="5" id="KW-0012">Acyltransferase</keyword>
<dbReference type="Pfam" id="PF22953">
    <property type="entry name" value="SpnB_Rossmann"/>
    <property type="match status" value="1"/>
</dbReference>
<dbReference type="CDD" id="cd00833">
    <property type="entry name" value="PKS"/>
    <property type="match status" value="1"/>
</dbReference>
<evidence type="ECO:0000256" key="1">
    <source>
        <dbReference type="ARBA" id="ARBA00022450"/>
    </source>
</evidence>
<feature type="domain" description="PKS/mFAS DH" evidence="9">
    <location>
        <begin position="873"/>
        <end position="1153"/>
    </location>
</feature>
<dbReference type="InterPro" id="IPR055123">
    <property type="entry name" value="SpnB-like_Rossmann"/>
</dbReference>
<dbReference type="InterPro" id="IPR011032">
    <property type="entry name" value="GroES-like_sf"/>
</dbReference>
<dbReference type="InterPro" id="IPR020841">
    <property type="entry name" value="PKS_Beta-ketoAc_synthase_dom"/>
</dbReference>
<dbReference type="InterPro" id="IPR002364">
    <property type="entry name" value="Quin_OxRdtase/zeta-crystal_CS"/>
</dbReference>
<dbReference type="InterPro" id="IPR049551">
    <property type="entry name" value="PKS_DH_C"/>
</dbReference>
<dbReference type="SMART" id="SM00827">
    <property type="entry name" value="PKS_AT"/>
    <property type="match status" value="1"/>
</dbReference>
<evidence type="ECO:0000259" key="8">
    <source>
        <dbReference type="PROSITE" id="PS52004"/>
    </source>
</evidence>
<dbReference type="SMART" id="SM00823">
    <property type="entry name" value="PKS_PP"/>
    <property type="match status" value="1"/>
</dbReference>
<dbReference type="InterPro" id="IPR049552">
    <property type="entry name" value="PKS_DH_N"/>
</dbReference>
<feature type="region of interest" description="C-terminal hotdog fold" evidence="6">
    <location>
        <begin position="1013"/>
        <end position="1153"/>
    </location>
</feature>
<dbReference type="SMART" id="SM00822">
    <property type="entry name" value="PKS_KR"/>
    <property type="match status" value="1"/>
</dbReference>
<dbReference type="EMBL" id="STGX01000006">
    <property type="protein sequence ID" value="THV29136.1"/>
    <property type="molecule type" value="Genomic_DNA"/>
</dbReference>
<organism evidence="10 11">
    <name type="scientific">Glycomyces paridis</name>
    <dbReference type="NCBI Taxonomy" id="2126555"/>
    <lineage>
        <taxon>Bacteria</taxon>
        <taxon>Bacillati</taxon>
        <taxon>Actinomycetota</taxon>
        <taxon>Actinomycetes</taxon>
        <taxon>Glycomycetales</taxon>
        <taxon>Glycomycetaceae</taxon>
        <taxon>Glycomyces</taxon>
    </lineage>
</organism>
<keyword evidence="1" id="KW-0596">Phosphopantetheine</keyword>
<dbReference type="Pfam" id="PF08659">
    <property type="entry name" value="KR"/>
    <property type="match status" value="1"/>
</dbReference>
<keyword evidence="2" id="KW-0597">Phosphoprotein</keyword>
<sequence>MSAGTSANEPIAIVGAAVNMPGPNRDLDGFAAFLREGRTASGPVPADRWDASALEATPYGAFIEGLDQFDARFFGISPREADYIDPQQRLVLETSWRALESAGVDTAPLRGGNGGVYMGVSCVDYAVEVETLAYEDLNAHVGTGSAHSAVPGRVSYFLGWRGPSVAFDTACSSSLVALHQAAQGLRLGECDIALSGGVNAMHHPRNHIIFTEAGMLSPDGKCKTFDDAADGYLRSEGCGVVVLKRLADARRDGDTVLALIRGSAVGQDGASGGLTVPHGGAQERVMRAALASAGLGPLDVQYVEAHGTGTSLGDPIEMGAVQAVFGAPRERAEPVLVGSVKTNLGHMEPAAGISGVLKTVLQLREGTVFPHVNFANPSRHIPWDRYAVEVPTSPRAWPGESRRAVVNSFGFQGTLASVVIEQAPPPEPAPSVPDPAAAVFTLSARTETALDALAAAYREHLAAHPDASVHDLCHTANVGRTHLPERLAGAVRDLAGLDALLARGRGEKRRPRKVALLFTGQGAQYPGMGRDLYREFAVFRDVLDECDRRLEPHLGLSIKDMMFGEDPELLRRTGYAQPALFSLEYALAKLWQSFGVRPDVLIGHSIGEVAAAAVAGLFDLPDAVALVAARARLMQSVTAEGAMAAVAAPVEEVAPLLEGHDDLALAAVNSPRQCVVSGAAAAVAAVAERLRADGHDVTPMRVSHAFHSPLMAEIHDDLVAALSGIRWREPELGLVSNVTGERAVFEEIATPEYWARHLLSPVDFKGGMEAIVRRGAHCFIEVGPSAVLTGLGRSCTTGGDHVWAASQRRDDAETAIREAAAKVYAAGVNLDWTAFHAGRRRPLVALPEYAFEHRRHWLPAAGPARGAASGAAHPLLGTETTTTEQHEAGVREFAAELRANAPEYLADHVVAGQTLFPGAGYAEIALALQDAVFGENRRPIEGLRIHEPLLLGEEPTAVRTCLRSVAGGGAEVEIVSVAGGAERRHATARIAPASGTFGELSLVEELRAADVPGVAIGADEFYEQLAELGLEYGPRFRLVTAVARTGRGTAAGTLAAADAAGVEQLPPPVMDCAMQSLVAAVDGGETYLPVGFGQVRLFKKPKGALRSLVRLREPAAGEDADLCADVVLLDAGNAPVFVLKGLELKRMAQSANRAPMVHETRWLKRSLAQVAPQSGTRRVLLVGALAADFPGVRLAEAGVRLEAAPDAAGAEVLLSHQTTDAAWFWTRGEGAEGMREATERNFRDLLRFASALDARAPEARLWLVTEGAQVVPGDRTAGRDVGDLAAAALWGFGRTMRNEYPRRRVTLVDLAPGGSREPLADEWLAGEGGTGESQVAHRDSGRHVRRLVSRPPVDGAAVALVVDERTGTVATAPHESAAPVGDEVRVRVHAAGLNFKDVLNALGMLRRYAEDAGIEYRPLPLGFEGAGTVLDAGPDAAFKPGQEVVFSHLGALKGTVTVPSAAAVPKPAGLSFAQAGGIASAFLTAHHSLHGLAGLRPGDTVLVHAAAGGVGQAAVQLAKLAGAEVYATASPGKHALLRSQGVEHVWSSRNLDFAEGILERTGGRGVDVVVNSLNKDYIPAGVKALAEGGRFVELGKIGIWSPERFAAERPDASYFNFDLSEVPEPELTDLTNRILREVADLFDRGDLSPLPTTVYGLDEIEEAFAVFGRGANVGKLVVAFADDEAPAAAPLAVRPDETYLITGGSGALGLVAARTLVELGARRIALMSRRAPEGGLPDFGEGVAVEHLAGDVGEAADVHRVVELLKSGPHPLGGVVHAAGVLDDAPITEQTWERLATVLGPKAFGAHLLHEALAGHPLRFFVSYSSVTSVLGTPGQANYAAANACLDELMRWRAAAGGAGFSVGWGPWAGAGMAARLDERAAEGIARRGVKALRPRAAMRALREAHARPIAHALVGELDWAAYVAAQTGEDPLFHLVAADRPKAAELDLEALRAADAGERVAAIGELLRGAIRDALHYDEAETVDPDARFSELGLDSLMAVELRNALEAAFRRPLPASLVFDHPSIPELVAFLDGELVGADAPEATAAESLSDEAAAAELEALRGLA</sequence>
<keyword evidence="4" id="KW-0511">Multifunctional enzyme</keyword>
<dbReference type="RefSeq" id="WP_136529629.1">
    <property type="nucleotide sequence ID" value="NZ_STGX01000006.1"/>
</dbReference>
<dbReference type="Pfam" id="PF02801">
    <property type="entry name" value="Ketoacyl-synt_C"/>
    <property type="match status" value="1"/>
</dbReference>
<dbReference type="Pfam" id="PF21089">
    <property type="entry name" value="PKS_DH_N"/>
    <property type="match status" value="1"/>
</dbReference>
<dbReference type="Pfam" id="PF08240">
    <property type="entry name" value="ADH_N"/>
    <property type="match status" value="1"/>
</dbReference>
<dbReference type="OrthoDB" id="9778690at2"/>
<accession>A0A4V4HP93</accession>
<evidence type="ECO:0000259" key="9">
    <source>
        <dbReference type="PROSITE" id="PS52019"/>
    </source>
</evidence>
<dbReference type="SMART" id="SM01294">
    <property type="entry name" value="PKS_PP_betabranch"/>
    <property type="match status" value="1"/>
</dbReference>
<dbReference type="GO" id="GO:0016491">
    <property type="term" value="F:oxidoreductase activity"/>
    <property type="evidence" value="ECO:0007669"/>
    <property type="project" value="InterPro"/>
</dbReference>
<feature type="domain" description="Ketosynthase family 3 (KS3)" evidence="8">
    <location>
        <begin position="8"/>
        <end position="422"/>
    </location>
</feature>
<dbReference type="Pfam" id="PF00109">
    <property type="entry name" value="ketoacyl-synt"/>
    <property type="match status" value="1"/>
</dbReference>
<gene>
    <name evidence="10" type="ORF">E9998_10380</name>
</gene>
<dbReference type="InterPro" id="IPR001227">
    <property type="entry name" value="Ac_transferase_dom_sf"/>
</dbReference>
<dbReference type="SUPFAM" id="SSF52151">
    <property type="entry name" value="FabD/lysophospholipase-like"/>
    <property type="match status" value="1"/>
</dbReference>
<comment type="caution">
    <text evidence="10">The sequence shown here is derived from an EMBL/GenBank/DDBJ whole genome shotgun (WGS) entry which is preliminary data.</text>
</comment>
<dbReference type="Pfam" id="PF14765">
    <property type="entry name" value="PS-DH"/>
    <property type="match status" value="1"/>
</dbReference>
<dbReference type="InterPro" id="IPR042104">
    <property type="entry name" value="PKS_dehydratase_sf"/>
</dbReference>
<dbReference type="Pfam" id="PF22621">
    <property type="entry name" value="CurL-like_PKS_C"/>
    <property type="match status" value="1"/>
</dbReference>
<dbReference type="SUPFAM" id="SSF47336">
    <property type="entry name" value="ACP-like"/>
    <property type="match status" value="1"/>
</dbReference>
<dbReference type="PROSITE" id="PS52019">
    <property type="entry name" value="PKS_MFAS_DH"/>
    <property type="match status" value="1"/>
</dbReference>
<dbReference type="Gene3D" id="3.10.129.110">
    <property type="entry name" value="Polyketide synthase dehydratase"/>
    <property type="match status" value="1"/>
</dbReference>
<dbReference type="InterPro" id="IPR020806">
    <property type="entry name" value="PKS_PP-bd"/>
</dbReference>
<dbReference type="PROSITE" id="PS00606">
    <property type="entry name" value="KS3_1"/>
    <property type="match status" value="1"/>
</dbReference>
<dbReference type="PROSITE" id="PS52004">
    <property type="entry name" value="KS3_2"/>
    <property type="match status" value="1"/>
</dbReference>
<dbReference type="PROSITE" id="PS01162">
    <property type="entry name" value="QOR_ZETA_CRYSTAL"/>
    <property type="match status" value="1"/>
</dbReference>
<dbReference type="Gene3D" id="3.30.70.3290">
    <property type="match status" value="1"/>
</dbReference>
<evidence type="ECO:0000256" key="2">
    <source>
        <dbReference type="ARBA" id="ARBA00022553"/>
    </source>
</evidence>
<dbReference type="InterPro" id="IPR014043">
    <property type="entry name" value="Acyl_transferase_dom"/>
</dbReference>
<dbReference type="GO" id="GO:0031177">
    <property type="term" value="F:phosphopantetheine binding"/>
    <property type="evidence" value="ECO:0007669"/>
    <property type="project" value="InterPro"/>
</dbReference>
<dbReference type="GO" id="GO:0004312">
    <property type="term" value="F:fatty acid synthase activity"/>
    <property type="evidence" value="ECO:0007669"/>
    <property type="project" value="TreeGrafter"/>
</dbReference>
<name>A0A4V4HP93_9ACTN</name>
<feature type="active site" description="Proton donor; for dehydratase activity" evidence="6">
    <location>
        <position position="1071"/>
    </location>
</feature>
<dbReference type="GO" id="GO:0006633">
    <property type="term" value="P:fatty acid biosynthetic process"/>
    <property type="evidence" value="ECO:0007669"/>
    <property type="project" value="InterPro"/>
</dbReference>
<dbReference type="Gene3D" id="3.40.47.10">
    <property type="match status" value="1"/>
</dbReference>
<dbReference type="SMART" id="SM00825">
    <property type="entry name" value="PKS_KS"/>
    <property type="match status" value="1"/>
</dbReference>
<dbReference type="Gene3D" id="3.40.50.720">
    <property type="entry name" value="NAD(P)-binding Rossmann-like Domain"/>
    <property type="match status" value="3"/>
</dbReference>
<dbReference type="InterPro" id="IPR013968">
    <property type="entry name" value="PKS_KR"/>
</dbReference>
<feature type="domain" description="Carrier" evidence="7">
    <location>
        <begin position="1962"/>
        <end position="2037"/>
    </location>
</feature>
<dbReference type="SUPFAM" id="SSF50129">
    <property type="entry name" value="GroES-like"/>
    <property type="match status" value="1"/>
</dbReference>
<dbReference type="PROSITE" id="PS50075">
    <property type="entry name" value="CARRIER"/>
    <property type="match status" value="1"/>
</dbReference>
<dbReference type="InterPro" id="IPR020843">
    <property type="entry name" value="ER"/>
</dbReference>
<dbReference type="SMART" id="SM00826">
    <property type="entry name" value="PKS_DH"/>
    <property type="match status" value="1"/>
</dbReference>
<dbReference type="SUPFAM" id="SSF53901">
    <property type="entry name" value="Thiolase-like"/>
    <property type="match status" value="1"/>
</dbReference>
<dbReference type="PROSITE" id="PS00012">
    <property type="entry name" value="PHOSPHOPANTETHEINE"/>
    <property type="match status" value="1"/>
</dbReference>
<dbReference type="InterPro" id="IPR020807">
    <property type="entry name" value="PKS_DH"/>
</dbReference>
<dbReference type="InterPro" id="IPR016035">
    <property type="entry name" value="Acyl_Trfase/lysoPLipase"/>
</dbReference>
<feature type="active site" description="Proton acceptor; for dehydratase activity" evidence="6">
    <location>
        <position position="908"/>
    </location>
</feature>
<dbReference type="Pfam" id="PF00550">
    <property type="entry name" value="PP-binding"/>
    <property type="match status" value="1"/>
</dbReference>
<dbReference type="SUPFAM" id="SSF55048">
    <property type="entry name" value="Probable ACP-binding domain of malonyl-CoA ACP transacylase"/>
    <property type="match status" value="1"/>
</dbReference>
<dbReference type="InterPro" id="IPR050091">
    <property type="entry name" value="PKS_NRPS_Biosynth_Enz"/>
</dbReference>
<dbReference type="Proteomes" id="UP000305792">
    <property type="component" value="Unassembled WGS sequence"/>
</dbReference>
<feature type="region of interest" description="N-terminal hotdog fold" evidence="6">
    <location>
        <begin position="873"/>
        <end position="997"/>
    </location>
</feature>
<dbReference type="SUPFAM" id="SSF51735">
    <property type="entry name" value="NAD(P)-binding Rossmann-fold domains"/>
    <property type="match status" value="3"/>
</dbReference>
<dbReference type="Gene3D" id="3.90.180.10">
    <property type="entry name" value="Medium-chain alcohol dehydrogenases, catalytic domain"/>
    <property type="match status" value="1"/>
</dbReference>
<dbReference type="Gene3D" id="3.40.366.10">
    <property type="entry name" value="Malonyl-Coenzyme A Acyl Carrier Protein, domain 2"/>
    <property type="match status" value="1"/>
</dbReference>
<dbReference type="Pfam" id="PF00698">
    <property type="entry name" value="Acyl_transf_1"/>
    <property type="match status" value="1"/>
</dbReference>
<dbReference type="Pfam" id="PF13602">
    <property type="entry name" value="ADH_zinc_N_2"/>
    <property type="match status" value="1"/>
</dbReference>
<reference evidence="10 11" key="1">
    <citation type="journal article" date="2018" name="Int. J. Syst. Evol. Microbiol.">
        <title>Glycomyces paridis sp. nov., isolated from the medicinal plant Paris polyphylla.</title>
        <authorList>
            <person name="Fang X.M."/>
            <person name="Bai J.L."/>
            <person name="Su J."/>
            <person name="Zhao L.L."/>
            <person name="Liu H.Y."/>
            <person name="Ma B.P."/>
            <person name="Zhang Y.Q."/>
            <person name="Yu L.Y."/>
        </authorList>
    </citation>
    <scope>NUCLEOTIDE SEQUENCE [LARGE SCALE GENOMIC DNA]</scope>
    <source>
        <strain evidence="10 11">CPCC 204357</strain>
    </source>
</reference>
<dbReference type="InterPro" id="IPR013154">
    <property type="entry name" value="ADH-like_N"/>
</dbReference>
<evidence type="ECO:0000256" key="5">
    <source>
        <dbReference type="ARBA" id="ARBA00023315"/>
    </source>
</evidence>
<dbReference type="SMART" id="SM00829">
    <property type="entry name" value="PKS_ER"/>
    <property type="match status" value="1"/>
</dbReference>
<dbReference type="PANTHER" id="PTHR43775:SF51">
    <property type="entry name" value="INACTIVE PHENOLPHTHIOCEROL SYNTHESIS POLYKETIDE SYNTHASE TYPE I PKS1-RELATED"/>
    <property type="match status" value="1"/>
</dbReference>
<evidence type="ECO:0000256" key="3">
    <source>
        <dbReference type="ARBA" id="ARBA00022679"/>
    </source>
</evidence>
<evidence type="ECO:0000256" key="4">
    <source>
        <dbReference type="ARBA" id="ARBA00023268"/>
    </source>
</evidence>
<dbReference type="InterPro" id="IPR014030">
    <property type="entry name" value="Ketoacyl_synth_N"/>
</dbReference>
<dbReference type="InterPro" id="IPR036736">
    <property type="entry name" value="ACP-like_sf"/>
</dbReference>
<dbReference type="InterPro" id="IPR009081">
    <property type="entry name" value="PP-bd_ACP"/>
</dbReference>
<proteinExistence type="predicted"/>
<dbReference type="GO" id="GO:0004315">
    <property type="term" value="F:3-oxoacyl-[acyl-carrier-protein] synthase activity"/>
    <property type="evidence" value="ECO:0007669"/>
    <property type="project" value="InterPro"/>
</dbReference>
<dbReference type="InterPro" id="IPR016039">
    <property type="entry name" value="Thiolase-like"/>
</dbReference>
<dbReference type="InterPro" id="IPR049900">
    <property type="entry name" value="PKS_mFAS_DH"/>
</dbReference>